<dbReference type="Gene3D" id="3.40.50.2300">
    <property type="match status" value="1"/>
</dbReference>
<accession>A0ABS5VU02</accession>
<dbReference type="PANTHER" id="PTHR43228">
    <property type="entry name" value="TWO-COMPONENT RESPONSE REGULATOR"/>
    <property type="match status" value="1"/>
</dbReference>
<feature type="domain" description="Response regulatory" evidence="2">
    <location>
        <begin position="6"/>
        <end position="132"/>
    </location>
</feature>
<keyword evidence="1" id="KW-0597">Phosphoprotein</keyword>
<comment type="caution">
    <text evidence="3">The sequence shown here is derived from an EMBL/GenBank/DDBJ whole genome shotgun (WGS) entry which is preliminary data.</text>
</comment>
<organism evidence="3 4">
    <name type="scientific">Chryseosolibacter indicus</name>
    <dbReference type="NCBI Taxonomy" id="2782351"/>
    <lineage>
        <taxon>Bacteria</taxon>
        <taxon>Pseudomonadati</taxon>
        <taxon>Bacteroidota</taxon>
        <taxon>Cytophagia</taxon>
        <taxon>Cytophagales</taxon>
        <taxon>Chryseotaleaceae</taxon>
        <taxon>Chryseosolibacter</taxon>
    </lineage>
</organism>
<dbReference type="PROSITE" id="PS50110">
    <property type="entry name" value="RESPONSE_REGULATORY"/>
    <property type="match status" value="1"/>
</dbReference>
<sequence length="136" mass="15285">MDVTKDILIVDDDAINQFLCERLMRSMGFAGKIYQAFNGSEALSMLKNYCNGIIEKLDVILLDLHMPVMDGFQFLEAFHALDCQAKSNIAIAFVSSSDDPGDVKRARLLGVNRFYNKPLLPEYVKAILQHNSKTPL</sequence>
<dbReference type="InterPro" id="IPR011006">
    <property type="entry name" value="CheY-like_superfamily"/>
</dbReference>
<evidence type="ECO:0000313" key="4">
    <source>
        <dbReference type="Proteomes" id="UP000772618"/>
    </source>
</evidence>
<evidence type="ECO:0000259" key="2">
    <source>
        <dbReference type="PROSITE" id="PS50110"/>
    </source>
</evidence>
<dbReference type="EMBL" id="JAHESD010000042">
    <property type="protein sequence ID" value="MBT1704905.1"/>
    <property type="molecule type" value="Genomic_DNA"/>
</dbReference>
<dbReference type="Proteomes" id="UP000772618">
    <property type="component" value="Unassembled WGS sequence"/>
</dbReference>
<dbReference type="RefSeq" id="WP_254154865.1">
    <property type="nucleotide sequence ID" value="NZ_JAHESD010000042.1"/>
</dbReference>
<dbReference type="InterPro" id="IPR052048">
    <property type="entry name" value="ST_Response_Regulator"/>
</dbReference>
<reference evidence="3 4" key="1">
    <citation type="submission" date="2021-05" db="EMBL/GenBank/DDBJ databases">
        <title>A Polyphasic approach of four new species of the genus Ohtaekwangia: Ohtaekwangia histidinii sp. nov., Ohtaekwangia cretensis sp. nov., Ohtaekwangia indiensis sp. nov., Ohtaekwangia reichenbachii sp. nov. from diverse environment.</title>
        <authorList>
            <person name="Octaviana S."/>
        </authorList>
    </citation>
    <scope>NUCLEOTIDE SEQUENCE [LARGE SCALE GENOMIC DNA]</scope>
    <source>
        <strain evidence="3 4">PWU20</strain>
    </source>
</reference>
<dbReference type="SUPFAM" id="SSF52172">
    <property type="entry name" value="CheY-like"/>
    <property type="match status" value="1"/>
</dbReference>
<dbReference type="Pfam" id="PF00072">
    <property type="entry name" value="Response_reg"/>
    <property type="match status" value="1"/>
</dbReference>
<evidence type="ECO:0000256" key="1">
    <source>
        <dbReference type="PROSITE-ProRule" id="PRU00169"/>
    </source>
</evidence>
<feature type="modified residue" description="4-aspartylphosphate" evidence="1">
    <location>
        <position position="63"/>
    </location>
</feature>
<evidence type="ECO:0000313" key="3">
    <source>
        <dbReference type="EMBL" id="MBT1704905.1"/>
    </source>
</evidence>
<protein>
    <submittedName>
        <fullName evidence="3">Response regulator</fullName>
    </submittedName>
</protein>
<dbReference type="PANTHER" id="PTHR43228:SF1">
    <property type="entry name" value="TWO-COMPONENT RESPONSE REGULATOR ARR22"/>
    <property type="match status" value="1"/>
</dbReference>
<dbReference type="CDD" id="cd17546">
    <property type="entry name" value="REC_hyHK_CKI1_RcsC-like"/>
    <property type="match status" value="1"/>
</dbReference>
<dbReference type="InterPro" id="IPR001789">
    <property type="entry name" value="Sig_transdc_resp-reg_receiver"/>
</dbReference>
<dbReference type="SMART" id="SM00448">
    <property type="entry name" value="REC"/>
    <property type="match status" value="1"/>
</dbReference>
<proteinExistence type="predicted"/>
<keyword evidence="4" id="KW-1185">Reference proteome</keyword>
<gene>
    <name evidence="3" type="ORF">KK060_16550</name>
</gene>
<name>A0ABS5VU02_9BACT</name>